<accession>A0ABX7IBC3</accession>
<organism evidence="4 5">
    <name type="scientific">Dyadobacter sandarakinus</name>
    <dbReference type="NCBI Taxonomy" id="2747268"/>
    <lineage>
        <taxon>Bacteria</taxon>
        <taxon>Pseudomonadati</taxon>
        <taxon>Bacteroidota</taxon>
        <taxon>Cytophagia</taxon>
        <taxon>Cytophagales</taxon>
        <taxon>Spirosomataceae</taxon>
        <taxon>Dyadobacter</taxon>
    </lineage>
</organism>
<dbReference type="PANTHER" id="PTHR43046">
    <property type="entry name" value="GDP-MANNOSE MANNOSYL HYDROLASE"/>
    <property type="match status" value="1"/>
</dbReference>
<dbReference type="RefSeq" id="WP_204658162.1">
    <property type="nucleotide sequence ID" value="NZ_CP056775.1"/>
</dbReference>
<keyword evidence="2" id="KW-0378">Hydrolase</keyword>
<dbReference type="SUPFAM" id="SSF55811">
    <property type="entry name" value="Nudix"/>
    <property type="match status" value="1"/>
</dbReference>
<dbReference type="InterPro" id="IPR015797">
    <property type="entry name" value="NUDIX_hydrolase-like_dom_sf"/>
</dbReference>
<gene>
    <name evidence="4" type="ORF">HWI92_18855</name>
</gene>
<dbReference type="Pfam" id="PF00293">
    <property type="entry name" value="NUDIX"/>
    <property type="match status" value="1"/>
</dbReference>
<comment type="cofactor">
    <cofactor evidence="1">
        <name>Mg(2+)</name>
        <dbReference type="ChEBI" id="CHEBI:18420"/>
    </cofactor>
</comment>
<dbReference type="EMBL" id="CP056775">
    <property type="protein sequence ID" value="QRR02827.1"/>
    <property type="molecule type" value="Genomic_DNA"/>
</dbReference>
<evidence type="ECO:0000313" key="5">
    <source>
        <dbReference type="Proteomes" id="UP000612680"/>
    </source>
</evidence>
<evidence type="ECO:0000256" key="2">
    <source>
        <dbReference type="ARBA" id="ARBA00022801"/>
    </source>
</evidence>
<protein>
    <submittedName>
        <fullName evidence="4">NUDIX domain-containing protein</fullName>
    </submittedName>
</protein>
<name>A0ABX7IBC3_9BACT</name>
<evidence type="ECO:0000313" key="4">
    <source>
        <dbReference type="EMBL" id="QRR02827.1"/>
    </source>
</evidence>
<sequence>MNVRPSALIIKDHAVLTLRYCYGNQEVFALPGGNPDPGECLREALVREIGEEICVEATIGNMVCCGEVIWTEPRKETLHMVFEATITGEPVLDPGQTTALEIVWLPLPEVTGKILYPNVGAQIQSYHTLPYSPFIGPIDQPYVQ</sequence>
<dbReference type="InterPro" id="IPR000086">
    <property type="entry name" value="NUDIX_hydrolase_dom"/>
</dbReference>
<proteinExistence type="predicted"/>
<dbReference type="Gene3D" id="3.90.79.10">
    <property type="entry name" value="Nucleoside Triphosphate Pyrophosphohydrolase"/>
    <property type="match status" value="1"/>
</dbReference>
<dbReference type="PANTHER" id="PTHR43046:SF14">
    <property type="entry name" value="MUTT_NUDIX FAMILY PROTEIN"/>
    <property type="match status" value="1"/>
</dbReference>
<keyword evidence="5" id="KW-1185">Reference proteome</keyword>
<reference evidence="4 5" key="1">
    <citation type="submission" date="2020-06" db="EMBL/GenBank/DDBJ databases">
        <title>Dyadobacter sandarakinus sp. nov., isolated from the soil of the Arctic Yellow River Station.</title>
        <authorList>
            <person name="Zhang Y."/>
            <person name="Peng F."/>
        </authorList>
    </citation>
    <scope>NUCLEOTIDE SEQUENCE [LARGE SCALE GENOMIC DNA]</scope>
    <source>
        <strain evidence="4 5">Q3-56</strain>
    </source>
</reference>
<dbReference type="Proteomes" id="UP000612680">
    <property type="component" value="Chromosome"/>
</dbReference>
<evidence type="ECO:0000259" key="3">
    <source>
        <dbReference type="PROSITE" id="PS51462"/>
    </source>
</evidence>
<dbReference type="PROSITE" id="PS51462">
    <property type="entry name" value="NUDIX"/>
    <property type="match status" value="1"/>
</dbReference>
<feature type="domain" description="Nudix hydrolase" evidence="3">
    <location>
        <begin position="1"/>
        <end position="136"/>
    </location>
</feature>
<evidence type="ECO:0000256" key="1">
    <source>
        <dbReference type="ARBA" id="ARBA00001946"/>
    </source>
</evidence>